<dbReference type="AlphaFoldDB" id="A0A4Y7PQH3"/>
<dbReference type="OrthoDB" id="3052012at2759"/>
<keyword evidence="3" id="KW-0507">mRNA processing</keyword>
<evidence type="ECO:0000256" key="4">
    <source>
        <dbReference type="SAM" id="MobiDB-lite"/>
    </source>
</evidence>
<dbReference type="GO" id="GO:0003729">
    <property type="term" value="F:mRNA binding"/>
    <property type="evidence" value="ECO:0007669"/>
    <property type="project" value="TreeGrafter"/>
</dbReference>
<keyword evidence="7" id="KW-1185">Reference proteome</keyword>
<feature type="region of interest" description="Disordered" evidence="4">
    <location>
        <begin position="64"/>
        <end position="84"/>
    </location>
</feature>
<dbReference type="InterPro" id="IPR008847">
    <property type="entry name" value="Suf"/>
</dbReference>
<keyword evidence="1" id="KW-0677">Repeat</keyword>
<dbReference type="Pfam" id="PF05843">
    <property type="entry name" value="Suf"/>
    <property type="match status" value="1"/>
</dbReference>
<sequence length="301" mass="34202">MDALRKVYHRAVQIPLENVEVLWKELDAFEMGLNKITAKKFLQDLTPSQMTARTALRDLRKHLAPLFPPPPASSSTRPQLQLSQKPESIANRDLGLAMLNNSRNLGLGRTETLSVNSNSQPSSGMQSQSQIIGGSGLAKRPSSPERPRRDEPQRGDYGPSHKKSRPLSPPPPPLRDSDRDRDRDRWDPPPPKGRRYGSPMYDRDRERDRDRSPMRRPEKEREEPEKPPIPQVLSWFLGTLQPPTSFDGPKFRVDDLMQVFRNAVIPSNPRLRSPPPPPRNVRPPLDYGPYQGPSGRGGRRY</sequence>
<dbReference type="GO" id="GO:0005737">
    <property type="term" value="C:cytoplasm"/>
    <property type="evidence" value="ECO:0007669"/>
    <property type="project" value="UniProtKB-SubCell"/>
</dbReference>
<dbReference type="InterPro" id="IPR011990">
    <property type="entry name" value="TPR-like_helical_dom_sf"/>
</dbReference>
<evidence type="ECO:0000259" key="5">
    <source>
        <dbReference type="Pfam" id="PF05843"/>
    </source>
</evidence>
<proteinExistence type="predicted"/>
<feature type="region of interest" description="Disordered" evidence="4">
    <location>
        <begin position="263"/>
        <end position="301"/>
    </location>
</feature>
<evidence type="ECO:0000256" key="2">
    <source>
        <dbReference type="ARBA" id="ARBA00023242"/>
    </source>
</evidence>
<name>A0A4Y7PQH3_9AGAM</name>
<protein>
    <recommendedName>
        <fullName evidence="3">mRNA 3'-end-processing protein RNA14</fullName>
    </recommendedName>
</protein>
<accession>A0A4Y7PQH3</accession>
<dbReference type="PANTHER" id="PTHR19980:SF0">
    <property type="entry name" value="CLEAVAGE STIMULATION FACTOR SUBUNIT 3"/>
    <property type="match status" value="1"/>
</dbReference>
<dbReference type="SUPFAM" id="SSF48452">
    <property type="entry name" value="TPR-like"/>
    <property type="match status" value="1"/>
</dbReference>
<evidence type="ECO:0000313" key="6">
    <source>
        <dbReference type="EMBL" id="TDL17624.1"/>
    </source>
</evidence>
<evidence type="ECO:0000256" key="1">
    <source>
        <dbReference type="ARBA" id="ARBA00022737"/>
    </source>
</evidence>
<comment type="subcellular location">
    <subcellularLocation>
        <location evidence="3">Nucleus</location>
    </subcellularLocation>
    <subcellularLocation>
        <location evidence="3">Cytoplasm</location>
    </subcellularLocation>
    <text evidence="3">Nucleus and/or cytoplasm.</text>
</comment>
<dbReference type="EMBL" id="ML170218">
    <property type="protein sequence ID" value="TDL17624.1"/>
    <property type="molecule type" value="Genomic_DNA"/>
</dbReference>
<feature type="compositionally biased region" description="Low complexity" evidence="4">
    <location>
        <begin position="116"/>
        <end position="132"/>
    </location>
</feature>
<feature type="compositionally biased region" description="Pro residues" evidence="4">
    <location>
        <begin position="272"/>
        <end position="281"/>
    </location>
</feature>
<dbReference type="VEuPathDB" id="FungiDB:BD410DRAFT_831360"/>
<dbReference type="STRING" id="50990.A0A4Y7PQH3"/>
<dbReference type="InterPro" id="IPR045243">
    <property type="entry name" value="Rna14-like"/>
</dbReference>
<evidence type="ECO:0000313" key="7">
    <source>
        <dbReference type="Proteomes" id="UP000294933"/>
    </source>
</evidence>
<evidence type="ECO:0000256" key="3">
    <source>
        <dbReference type="RuleBase" id="RU369035"/>
    </source>
</evidence>
<organism evidence="6 7">
    <name type="scientific">Rickenella mellea</name>
    <dbReference type="NCBI Taxonomy" id="50990"/>
    <lineage>
        <taxon>Eukaryota</taxon>
        <taxon>Fungi</taxon>
        <taxon>Dikarya</taxon>
        <taxon>Basidiomycota</taxon>
        <taxon>Agaricomycotina</taxon>
        <taxon>Agaricomycetes</taxon>
        <taxon>Hymenochaetales</taxon>
        <taxon>Rickenellaceae</taxon>
        <taxon>Rickenella</taxon>
    </lineage>
</organism>
<dbReference type="PANTHER" id="PTHR19980">
    <property type="entry name" value="RNA CLEAVAGE STIMULATION FACTOR"/>
    <property type="match status" value="1"/>
</dbReference>
<gene>
    <name evidence="6" type="ORF">BD410DRAFT_831360</name>
</gene>
<feature type="compositionally biased region" description="Basic and acidic residues" evidence="4">
    <location>
        <begin position="142"/>
        <end position="154"/>
    </location>
</feature>
<feature type="compositionally biased region" description="Basic and acidic residues" evidence="4">
    <location>
        <begin position="201"/>
        <end position="226"/>
    </location>
</feature>
<keyword evidence="3" id="KW-0963">Cytoplasm</keyword>
<reference evidence="6 7" key="1">
    <citation type="submission" date="2018-06" db="EMBL/GenBank/DDBJ databases">
        <title>A transcriptomic atlas of mushroom development highlights an independent origin of complex multicellularity.</title>
        <authorList>
            <consortium name="DOE Joint Genome Institute"/>
            <person name="Krizsan K."/>
            <person name="Almasi E."/>
            <person name="Merenyi Z."/>
            <person name="Sahu N."/>
            <person name="Viragh M."/>
            <person name="Koszo T."/>
            <person name="Mondo S."/>
            <person name="Kiss B."/>
            <person name="Balint B."/>
            <person name="Kues U."/>
            <person name="Barry K."/>
            <person name="Hegedus J.C."/>
            <person name="Henrissat B."/>
            <person name="Johnson J."/>
            <person name="Lipzen A."/>
            <person name="Ohm R."/>
            <person name="Nagy I."/>
            <person name="Pangilinan J."/>
            <person name="Yan J."/>
            <person name="Xiong Y."/>
            <person name="Grigoriev I.V."/>
            <person name="Hibbett D.S."/>
            <person name="Nagy L.G."/>
        </authorList>
    </citation>
    <scope>NUCLEOTIDE SEQUENCE [LARGE SCALE GENOMIC DNA]</scope>
    <source>
        <strain evidence="6 7">SZMC22713</strain>
    </source>
</reference>
<keyword evidence="2 3" id="KW-0539">Nucleus</keyword>
<dbReference type="Gene3D" id="1.25.40.1040">
    <property type="match status" value="1"/>
</dbReference>
<dbReference type="Proteomes" id="UP000294933">
    <property type="component" value="Unassembled WGS sequence"/>
</dbReference>
<feature type="region of interest" description="Disordered" evidence="4">
    <location>
        <begin position="112"/>
        <end position="230"/>
    </location>
</feature>
<dbReference type="GO" id="GO:0180010">
    <property type="term" value="P:co-transcriptional mRNA 3'-end processing, cleavage and polyadenylation pathway"/>
    <property type="evidence" value="ECO:0007669"/>
    <property type="project" value="UniProtKB-UniRule"/>
</dbReference>
<comment type="function">
    <text evidence="3">Component of the cleavage factor IA (CFIA) complex, which is involved in the endonucleolytic cleavage during polyadenylation-dependent pre-mRNA 3'-end formation.</text>
</comment>
<feature type="compositionally biased region" description="Basic and acidic residues" evidence="4">
    <location>
        <begin position="175"/>
        <end position="187"/>
    </location>
</feature>
<dbReference type="GO" id="GO:0005634">
    <property type="term" value="C:nucleus"/>
    <property type="evidence" value="ECO:0007669"/>
    <property type="project" value="UniProtKB-SubCell"/>
</dbReference>
<feature type="domain" description="Suppressor of forked" evidence="5">
    <location>
        <begin position="1"/>
        <end position="66"/>
    </location>
</feature>